<dbReference type="GeneID" id="116205265"/>
<protein>
    <submittedName>
        <fullName evidence="1">Uncharacterized protein</fullName>
    </submittedName>
</protein>
<dbReference type="AlphaFoldDB" id="A0A2I0HSM3"/>
<accession>A0A2I0HSM3</accession>
<comment type="caution">
    <text evidence="1">The sequence shown here is derived from an EMBL/GenBank/DDBJ whole genome shotgun (WGS) entry which is preliminary data.</text>
</comment>
<dbReference type="PANTHER" id="PTHR33731">
    <property type="entry name" value="PROTEIN, PUTATIVE-RELATED"/>
    <property type="match status" value="1"/>
</dbReference>
<organism evidence="1 2">
    <name type="scientific">Punica granatum</name>
    <name type="common">Pomegranate</name>
    <dbReference type="NCBI Taxonomy" id="22663"/>
    <lineage>
        <taxon>Eukaryota</taxon>
        <taxon>Viridiplantae</taxon>
        <taxon>Streptophyta</taxon>
        <taxon>Embryophyta</taxon>
        <taxon>Tracheophyta</taxon>
        <taxon>Spermatophyta</taxon>
        <taxon>Magnoliopsida</taxon>
        <taxon>eudicotyledons</taxon>
        <taxon>Gunneridae</taxon>
        <taxon>Pentapetalae</taxon>
        <taxon>rosids</taxon>
        <taxon>malvids</taxon>
        <taxon>Myrtales</taxon>
        <taxon>Lythraceae</taxon>
        <taxon>Punica</taxon>
    </lineage>
</organism>
<evidence type="ECO:0000313" key="2">
    <source>
        <dbReference type="Proteomes" id="UP000233551"/>
    </source>
</evidence>
<dbReference type="OrthoDB" id="1734141at2759"/>
<evidence type="ECO:0000313" key="1">
    <source>
        <dbReference type="EMBL" id="PKI34691.1"/>
    </source>
</evidence>
<reference evidence="1 2" key="1">
    <citation type="submission" date="2017-11" db="EMBL/GenBank/DDBJ databases">
        <title>De-novo sequencing of pomegranate (Punica granatum L.) genome.</title>
        <authorList>
            <person name="Akparov Z."/>
            <person name="Amiraslanov A."/>
            <person name="Hajiyeva S."/>
            <person name="Abbasov M."/>
            <person name="Kaur K."/>
            <person name="Hamwieh A."/>
            <person name="Solovyev V."/>
            <person name="Salamov A."/>
            <person name="Braich B."/>
            <person name="Kosarev P."/>
            <person name="Mahmoud A."/>
            <person name="Hajiyev E."/>
            <person name="Babayeva S."/>
            <person name="Izzatullayeva V."/>
            <person name="Mammadov A."/>
            <person name="Mammadov A."/>
            <person name="Sharifova S."/>
            <person name="Ojaghi J."/>
            <person name="Eynullazada K."/>
            <person name="Bayramov B."/>
            <person name="Abdulazimova A."/>
            <person name="Shahmuradov I."/>
        </authorList>
    </citation>
    <scope>NUCLEOTIDE SEQUENCE [LARGE SCALE GENOMIC DNA]</scope>
    <source>
        <strain evidence="2">cv. AG2017</strain>
        <tissue evidence="1">Leaf</tissue>
    </source>
</reference>
<proteinExistence type="predicted"/>
<dbReference type="Pfam" id="PF10950">
    <property type="entry name" value="Organ_specific"/>
    <property type="match status" value="1"/>
</dbReference>
<dbReference type="STRING" id="22663.A0A2I0HSM3"/>
<dbReference type="PANTHER" id="PTHR33731:SF17">
    <property type="entry name" value="ORGAN-SPECIFIC PROTEIN P4-LIKE"/>
    <property type="match status" value="1"/>
</dbReference>
<name>A0A2I0HSM3_PUNGR</name>
<gene>
    <name evidence="1" type="ORF">CRG98_044924</name>
</gene>
<dbReference type="Proteomes" id="UP000233551">
    <property type="component" value="Unassembled WGS sequence"/>
</dbReference>
<sequence>MKSLLALSIVFSLLLFSCSGYARKGPAAAEYWKMVMKDDPMPQAISSLIVQAREEPSTSMDEELRSTFVRDFDVRPNVIIYQGRGNHNKEEQGSSRVDHGMSRSKDLRHGDEEMQTYN</sequence>
<dbReference type="PROSITE" id="PS51257">
    <property type="entry name" value="PROKAR_LIPOPROTEIN"/>
    <property type="match status" value="1"/>
</dbReference>
<dbReference type="EMBL" id="PGOL01005761">
    <property type="protein sequence ID" value="PKI34691.1"/>
    <property type="molecule type" value="Genomic_DNA"/>
</dbReference>
<dbReference type="InterPro" id="IPR024489">
    <property type="entry name" value="Organ_specific_prot"/>
</dbReference>
<keyword evidence="2" id="KW-1185">Reference proteome</keyword>